<dbReference type="EMBL" id="BSQG01000001">
    <property type="protein sequence ID" value="GLU46938.1"/>
    <property type="molecule type" value="Genomic_DNA"/>
</dbReference>
<keyword evidence="2" id="KW-0472">Membrane</keyword>
<feature type="region of interest" description="Disordered" evidence="1">
    <location>
        <begin position="1"/>
        <end position="65"/>
    </location>
</feature>
<feature type="transmembrane region" description="Helical" evidence="2">
    <location>
        <begin position="98"/>
        <end position="118"/>
    </location>
</feature>
<feature type="transmembrane region" description="Helical" evidence="2">
    <location>
        <begin position="130"/>
        <end position="149"/>
    </location>
</feature>
<feature type="compositionally biased region" description="Basic and acidic residues" evidence="1">
    <location>
        <begin position="1"/>
        <end position="10"/>
    </location>
</feature>
<evidence type="ECO:0000256" key="2">
    <source>
        <dbReference type="SAM" id="Phobius"/>
    </source>
</evidence>
<feature type="compositionally biased region" description="Pro residues" evidence="1">
    <location>
        <begin position="28"/>
        <end position="41"/>
    </location>
</feature>
<keyword evidence="4" id="KW-1185">Reference proteome</keyword>
<dbReference type="Proteomes" id="UP001165092">
    <property type="component" value="Unassembled WGS sequence"/>
</dbReference>
<dbReference type="RefSeq" id="WP_285757765.1">
    <property type="nucleotide sequence ID" value="NZ_BSQG01000001.1"/>
</dbReference>
<feature type="transmembrane region" description="Helical" evidence="2">
    <location>
        <begin position="72"/>
        <end position="92"/>
    </location>
</feature>
<evidence type="ECO:0000313" key="4">
    <source>
        <dbReference type="Proteomes" id="UP001165092"/>
    </source>
</evidence>
<reference evidence="3" key="1">
    <citation type="submission" date="2023-02" db="EMBL/GenBank/DDBJ databases">
        <title>Nocardiopsis ansamitocini NBRC 112285.</title>
        <authorList>
            <person name="Ichikawa N."/>
            <person name="Sato H."/>
            <person name="Tonouchi N."/>
        </authorList>
    </citation>
    <scope>NUCLEOTIDE SEQUENCE</scope>
    <source>
        <strain evidence="3">NBRC 112285</strain>
    </source>
</reference>
<accession>A0A9W6UI16</accession>
<keyword evidence="2" id="KW-0812">Transmembrane</keyword>
<sequence length="174" mass="18661">MADRTDRPDGQDEGGYYRFDDPDGRLTQPPPESTVPTPARPQPAAEEPPARFKRQTPAKVKPIAPERPGRPWGLAVGSVVYALVSASLAGFLPVGTRVAGHVLFWLVIAVSLLVSLQRERANEWDPAPRWPWAVSLIGATLTVELLVALFAPSAIIIGSVVVLSAGLLILLMLG</sequence>
<organism evidence="3 4">
    <name type="scientific">Nocardiopsis ansamitocini</name>
    <dbReference type="NCBI Taxonomy" id="1670832"/>
    <lineage>
        <taxon>Bacteria</taxon>
        <taxon>Bacillati</taxon>
        <taxon>Actinomycetota</taxon>
        <taxon>Actinomycetes</taxon>
        <taxon>Streptosporangiales</taxon>
        <taxon>Nocardiopsidaceae</taxon>
        <taxon>Nocardiopsis</taxon>
    </lineage>
</organism>
<name>A0A9W6UI16_9ACTN</name>
<evidence type="ECO:0000256" key="1">
    <source>
        <dbReference type="SAM" id="MobiDB-lite"/>
    </source>
</evidence>
<dbReference type="AlphaFoldDB" id="A0A9W6UI16"/>
<proteinExistence type="predicted"/>
<comment type="caution">
    <text evidence="3">The sequence shown here is derived from an EMBL/GenBank/DDBJ whole genome shotgun (WGS) entry which is preliminary data.</text>
</comment>
<protein>
    <submittedName>
        <fullName evidence="3">Uncharacterized protein</fullName>
    </submittedName>
</protein>
<keyword evidence="2" id="KW-1133">Transmembrane helix</keyword>
<feature type="transmembrane region" description="Helical" evidence="2">
    <location>
        <begin position="155"/>
        <end position="173"/>
    </location>
</feature>
<evidence type="ECO:0000313" key="3">
    <source>
        <dbReference type="EMBL" id="GLU46938.1"/>
    </source>
</evidence>
<gene>
    <name evidence="3" type="ORF">Nans01_12890</name>
</gene>